<gene>
    <name evidence="2" type="ORF">JZO85_03090</name>
</gene>
<accession>A0ABS3HCQ9</accession>
<evidence type="ECO:0000256" key="1">
    <source>
        <dbReference type="SAM" id="Phobius"/>
    </source>
</evidence>
<feature type="transmembrane region" description="Helical" evidence="1">
    <location>
        <begin position="9"/>
        <end position="29"/>
    </location>
</feature>
<dbReference type="InterPro" id="IPR038750">
    <property type="entry name" value="YczE/YyaS-like"/>
</dbReference>
<dbReference type="RefSeq" id="WP_207107054.1">
    <property type="nucleotide sequence ID" value="NZ_JAFLVR010000007.1"/>
</dbReference>
<dbReference type="Proteomes" id="UP000664495">
    <property type="component" value="Unassembled WGS sequence"/>
</dbReference>
<dbReference type="PANTHER" id="PTHR40078:SF1">
    <property type="entry name" value="INTEGRAL MEMBRANE PROTEIN"/>
    <property type="match status" value="1"/>
</dbReference>
<keyword evidence="3" id="KW-1185">Reference proteome</keyword>
<organism evidence="2 3">
    <name type="scientific">Candidatus Enterococcus murrayae</name>
    <dbReference type="NCBI Taxonomy" id="2815321"/>
    <lineage>
        <taxon>Bacteria</taxon>
        <taxon>Bacillati</taxon>
        <taxon>Bacillota</taxon>
        <taxon>Bacilli</taxon>
        <taxon>Lactobacillales</taxon>
        <taxon>Enterococcaceae</taxon>
        <taxon>Enterococcus</taxon>
    </lineage>
</organism>
<sequence length="210" mass="23026">MSKNFFLRISWVIVGTILMGIGIEIIVSANRGFDSVSTLILGLMNYSTISFGRWSQLLSLLFLLLTFLYKRRMLGIGSIINTLLVGETINRTSSVIQSIAFFQNNSYASFSGFCIMALGTAIYLSGGLGSGPLEGMMFCICELFKISLQKGRVLLDLVIVAFGILLGSTFGVGTLFAIFLLGPMIQGCLSFIKFLKATTCFREKKKQLSE</sequence>
<evidence type="ECO:0000313" key="3">
    <source>
        <dbReference type="Proteomes" id="UP000664495"/>
    </source>
</evidence>
<reference evidence="2 3" key="1">
    <citation type="submission" date="2021-03" db="EMBL/GenBank/DDBJ databases">
        <title>Enterococcal diversity collection.</title>
        <authorList>
            <person name="Gilmore M.S."/>
            <person name="Schwartzman J."/>
            <person name="Van Tyne D."/>
            <person name="Martin M."/>
            <person name="Earl A.M."/>
            <person name="Manson A.L."/>
            <person name="Straub T."/>
            <person name="Salamzade R."/>
            <person name="Saavedra J."/>
            <person name="Lebreton F."/>
            <person name="Prichula J."/>
            <person name="Schaufler K."/>
            <person name="Gaca A."/>
            <person name="Sgardioli B."/>
            <person name="Wagenaar J."/>
            <person name="Strong T."/>
        </authorList>
    </citation>
    <scope>NUCLEOTIDE SEQUENCE [LARGE SCALE GENOMIC DNA]</scope>
    <source>
        <strain evidence="2 3">MJM16</strain>
    </source>
</reference>
<keyword evidence="1" id="KW-1133">Transmembrane helix</keyword>
<evidence type="ECO:0000313" key="2">
    <source>
        <dbReference type="EMBL" id="MBO0451235.1"/>
    </source>
</evidence>
<keyword evidence="1" id="KW-0472">Membrane</keyword>
<dbReference type="PANTHER" id="PTHR40078">
    <property type="entry name" value="INTEGRAL MEMBRANE PROTEIN-RELATED"/>
    <property type="match status" value="1"/>
</dbReference>
<feature type="transmembrane region" description="Helical" evidence="1">
    <location>
        <begin position="153"/>
        <end position="170"/>
    </location>
</feature>
<dbReference type="Pfam" id="PF19700">
    <property type="entry name" value="DUF6198"/>
    <property type="match status" value="1"/>
</dbReference>
<name>A0ABS3HCQ9_9ENTE</name>
<proteinExistence type="predicted"/>
<keyword evidence="1" id="KW-0812">Transmembrane</keyword>
<dbReference type="EMBL" id="JAFLVR010000007">
    <property type="protein sequence ID" value="MBO0451235.1"/>
    <property type="molecule type" value="Genomic_DNA"/>
</dbReference>
<feature type="transmembrane region" description="Helical" evidence="1">
    <location>
        <begin position="49"/>
        <end position="69"/>
    </location>
</feature>
<protein>
    <submittedName>
        <fullName evidence="2">YitT family protein</fullName>
    </submittedName>
</protein>
<comment type="caution">
    <text evidence="2">The sequence shown here is derived from an EMBL/GenBank/DDBJ whole genome shotgun (WGS) entry which is preliminary data.</text>
</comment>